<accession>A0AC60Q3K9</accession>
<evidence type="ECO:0000313" key="2">
    <source>
        <dbReference type="Proteomes" id="UP000805193"/>
    </source>
</evidence>
<organism evidence="1 2">
    <name type="scientific">Ixodes persulcatus</name>
    <name type="common">Taiga tick</name>
    <dbReference type="NCBI Taxonomy" id="34615"/>
    <lineage>
        <taxon>Eukaryota</taxon>
        <taxon>Metazoa</taxon>
        <taxon>Ecdysozoa</taxon>
        <taxon>Arthropoda</taxon>
        <taxon>Chelicerata</taxon>
        <taxon>Arachnida</taxon>
        <taxon>Acari</taxon>
        <taxon>Parasitiformes</taxon>
        <taxon>Ixodida</taxon>
        <taxon>Ixodoidea</taxon>
        <taxon>Ixodidae</taxon>
        <taxon>Ixodinae</taxon>
        <taxon>Ixodes</taxon>
    </lineage>
</organism>
<dbReference type="EMBL" id="JABSTQ010009564">
    <property type="protein sequence ID" value="KAG0428076.1"/>
    <property type="molecule type" value="Genomic_DNA"/>
</dbReference>
<dbReference type="Proteomes" id="UP000805193">
    <property type="component" value="Unassembled WGS sequence"/>
</dbReference>
<name>A0AC60Q3K9_IXOPE</name>
<keyword evidence="2" id="KW-1185">Reference proteome</keyword>
<reference evidence="1 2" key="1">
    <citation type="journal article" date="2020" name="Cell">
        <title>Large-Scale Comparative Analyses of Tick Genomes Elucidate Their Genetic Diversity and Vector Capacities.</title>
        <authorList>
            <consortium name="Tick Genome and Microbiome Consortium (TIGMIC)"/>
            <person name="Jia N."/>
            <person name="Wang J."/>
            <person name="Shi W."/>
            <person name="Du L."/>
            <person name="Sun Y."/>
            <person name="Zhan W."/>
            <person name="Jiang J.F."/>
            <person name="Wang Q."/>
            <person name="Zhang B."/>
            <person name="Ji P."/>
            <person name="Bell-Sakyi L."/>
            <person name="Cui X.M."/>
            <person name="Yuan T.T."/>
            <person name="Jiang B.G."/>
            <person name="Yang W.F."/>
            <person name="Lam T.T."/>
            <person name="Chang Q.C."/>
            <person name="Ding S.J."/>
            <person name="Wang X.J."/>
            <person name="Zhu J.G."/>
            <person name="Ruan X.D."/>
            <person name="Zhao L."/>
            <person name="Wei J.T."/>
            <person name="Ye R.Z."/>
            <person name="Que T.C."/>
            <person name="Du C.H."/>
            <person name="Zhou Y.H."/>
            <person name="Cheng J.X."/>
            <person name="Dai P.F."/>
            <person name="Guo W.B."/>
            <person name="Han X.H."/>
            <person name="Huang E.J."/>
            <person name="Li L.F."/>
            <person name="Wei W."/>
            <person name="Gao Y.C."/>
            <person name="Liu J.Z."/>
            <person name="Shao H.Z."/>
            <person name="Wang X."/>
            <person name="Wang C.C."/>
            <person name="Yang T.C."/>
            <person name="Huo Q.B."/>
            <person name="Li W."/>
            <person name="Chen H.Y."/>
            <person name="Chen S.E."/>
            <person name="Zhou L.G."/>
            <person name="Ni X.B."/>
            <person name="Tian J.H."/>
            <person name="Sheng Y."/>
            <person name="Liu T."/>
            <person name="Pan Y.S."/>
            <person name="Xia L.Y."/>
            <person name="Li J."/>
            <person name="Zhao F."/>
            <person name="Cao W.C."/>
        </authorList>
    </citation>
    <scope>NUCLEOTIDE SEQUENCE [LARGE SCALE GENOMIC DNA]</scope>
    <source>
        <strain evidence="1">Iper-2018</strain>
    </source>
</reference>
<protein>
    <submittedName>
        <fullName evidence="1">Uncharacterized protein</fullName>
    </submittedName>
</protein>
<evidence type="ECO:0000313" key="1">
    <source>
        <dbReference type="EMBL" id="KAG0428076.1"/>
    </source>
</evidence>
<comment type="caution">
    <text evidence="1">The sequence shown here is derived from an EMBL/GenBank/DDBJ whole genome shotgun (WGS) entry which is preliminary data.</text>
</comment>
<sequence length="364" mass="40092">MALPWVDDLKLWPKIQRSFIYEYMITRQDIDGKPSQNFKGFVEALNLLDSGHVGTILVRQEAGLCELKSEVRSSQTVSKLYETQVTFTDNVISSIVCSCMAGQGQSCSHAAALLFKVAEATSRGLTGSACTDVQCKWNASTAKNVVPAPLEVIYGLKSGKAGFPQFDSHRALQEHFKCSGFRSIEGTILASVMDARLKRSPSSCERHGKNTEPKARAWYGEDQDCVVRLCGLTVHEGNPWLAASPDGLKTAGNVLVEIKCPTPDTLKKYGSLEGLLESGKYDVRQDGPHLVLSPKGKNAYYTQVQLQLYCSGQHSCDFVVFAEKKGYIAKVPYNKAFVESLLPKLKSLYFEHYLPALVDKDAGF</sequence>
<proteinExistence type="predicted"/>
<gene>
    <name evidence="1" type="ORF">HPB47_024934</name>
</gene>